<feature type="domain" description="NADPH-dependent FMN reductase-like" evidence="3">
    <location>
        <begin position="4"/>
        <end position="104"/>
    </location>
</feature>
<dbReference type="EMBL" id="CP121694">
    <property type="protein sequence ID" value="WRO22417.1"/>
    <property type="molecule type" value="Genomic_DNA"/>
</dbReference>
<evidence type="ECO:0000313" key="5">
    <source>
        <dbReference type="Proteomes" id="UP001329915"/>
    </source>
</evidence>
<accession>A0AAU0UQE3</accession>
<dbReference type="PANTHER" id="PTHR43278:SF2">
    <property type="entry name" value="IRON-SULFUR FLAVOPROTEIN"/>
    <property type="match status" value="1"/>
</dbReference>
<keyword evidence="5" id="KW-1185">Reference proteome</keyword>
<evidence type="ECO:0000259" key="3">
    <source>
        <dbReference type="Pfam" id="PF03358"/>
    </source>
</evidence>
<organism evidence="4 5">
    <name type="scientific">Metallumcola ferriviriculae</name>
    <dbReference type="NCBI Taxonomy" id="3039180"/>
    <lineage>
        <taxon>Bacteria</taxon>
        <taxon>Bacillati</taxon>
        <taxon>Bacillota</taxon>
        <taxon>Clostridia</taxon>
        <taxon>Neomoorellales</taxon>
        <taxon>Desulfitibacteraceae</taxon>
        <taxon>Metallumcola</taxon>
    </lineage>
</organism>
<dbReference type="InterPro" id="IPR051796">
    <property type="entry name" value="ISF_SsuE-like"/>
</dbReference>
<dbReference type="GO" id="GO:0016491">
    <property type="term" value="F:oxidoreductase activity"/>
    <property type="evidence" value="ECO:0007669"/>
    <property type="project" value="InterPro"/>
</dbReference>
<dbReference type="Pfam" id="PF03358">
    <property type="entry name" value="FMN_red"/>
    <property type="match status" value="1"/>
</dbReference>
<reference evidence="4 5" key="1">
    <citation type="submission" date="2023-04" db="EMBL/GenBank/DDBJ databases">
        <authorList>
            <person name="Hsu D."/>
        </authorList>
    </citation>
    <scope>NUCLEOTIDE SEQUENCE [LARGE SCALE GENOMIC DNA]</scope>
    <source>
        <strain evidence="4 5">MK1</strain>
    </source>
</reference>
<sequence length="273" mass="30866">MAKKILGFVGSKRRLGNSDVLVRTVLSKCADMEAEVEIIYLDELDIRICRGCLACAFKGACVQKDDMTELISKMLKADGLVIAAPTYLFSPSGIIKTMIDRALMMSSYLDEVDISRPAVSITVAGNKLWNPLGVEFLNQFCFAFGFSVIDYLEAYAPGPGEVTLNDDSMVSAEQLGVKLLDPEAKRRQPDGYQCPVCFSRCVRISDKDNAQCAFCLTESSIKEDRLEVKENQESFWTPDHRKRHLAEWIFVTKDRFMENRQQIKENLSKFRNK</sequence>
<dbReference type="Gene3D" id="3.40.50.360">
    <property type="match status" value="1"/>
</dbReference>
<protein>
    <submittedName>
        <fullName evidence="4">Flavodoxin family protein</fullName>
    </submittedName>
</protein>
<evidence type="ECO:0000256" key="1">
    <source>
        <dbReference type="ARBA" id="ARBA00022630"/>
    </source>
</evidence>
<dbReference type="InterPro" id="IPR029039">
    <property type="entry name" value="Flavoprotein-like_sf"/>
</dbReference>
<dbReference type="InterPro" id="IPR005025">
    <property type="entry name" value="FMN_Rdtase-like_dom"/>
</dbReference>
<keyword evidence="1" id="KW-0285">Flavoprotein</keyword>
<dbReference type="SUPFAM" id="SSF52218">
    <property type="entry name" value="Flavoproteins"/>
    <property type="match status" value="1"/>
</dbReference>
<dbReference type="RefSeq" id="WP_366921830.1">
    <property type="nucleotide sequence ID" value="NZ_CP121694.1"/>
</dbReference>
<evidence type="ECO:0000313" key="4">
    <source>
        <dbReference type="EMBL" id="WRO22417.1"/>
    </source>
</evidence>
<dbReference type="AlphaFoldDB" id="A0AAU0UQE3"/>
<keyword evidence="2" id="KW-0288">FMN</keyword>
<evidence type="ECO:0000256" key="2">
    <source>
        <dbReference type="ARBA" id="ARBA00022643"/>
    </source>
</evidence>
<dbReference type="KEGG" id="dbc:MFMK1_002246"/>
<gene>
    <name evidence="4" type="ORF">MFMK1_002246</name>
</gene>
<dbReference type="Proteomes" id="UP001329915">
    <property type="component" value="Chromosome"/>
</dbReference>
<name>A0AAU0UQE3_9FIRM</name>
<proteinExistence type="predicted"/>
<dbReference type="PANTHER" id="PTHR43278">
    <property type="entry name" value="NAD(P)H-DEPENDENT FMN-CONTAINING OXIDOREDUCTASE YWQN-RELATED"/>
    <property type="match status" value="1"/>
</dbReference>